<protein>
    <submittedName>
        <fullName evidence="1">Uncharacterized protein</fullName>
    </submittedName>
</protein>
<reference evidence="1" key="1">
    <citation type="submission" date="2024-06" db="UniProtKB">
        <authorList>
            <consortium name="Ensembl"/>
        </authorList>
    </citation>
    <scope>IDENTIFICATION</scope>
</reference>
<dbReference type="InParanoid" id="M3Y7R8"/>
<dbReference type="Ensembl" id="ENSMPUT00000007495.1">
    <property type="protein sequence ID" value="ENSMPUP00000007375.1"/>
    <property type="gene ID" value="ENSMPUG00000007431.1"/>
</dbReference>
<proteinExistence type="predicted"/>
<organism evidence="1">
    <name type="scientific">Mustela putorius furo</name>
    <name type="common">European domestic ferret</name>
    <name type="synonym">Mustela furo</name>
    <dbReference type="NCBI Taxonomy" id="9669"/>
    <lineage>
        <taxon>Eukaryota</taxon>
        <taxon>Metazoa</taxon>
        <taxon>Chordata</taxon>
        <taxon>Craniata</taxon>
        <taxon>Vertebrata</taxon>
        <taxon>Euteleostomi</taxon>
        <taxon>Mammalia</taxon>
        <taxon>Eutheria</taxon>
        <taxon>Laurasiatheria</taxon>
        <taxon>Carnivora</taxon>
        <taxon>Caniformia</taxon>
        <taxon>Musteloidea</taxon>
        <taxon>Mustelidae</taxon>
        <taxon>Mustelinae</taxon>
        <taxon>Mustela</taxon>
    </lineage>
</organism>
<sequence length="111" mass="12574">IINVPCCLGVPKEKVSYSEINSGGDIHENIEKLHKPSPIVHRLTEYWNWKVLIKDPIQHMHFTEETKSSSLKCNSLLRISSLITGKSNVLCPRMNSYIPPKPAPPTLFPIK</sequence>
<dbReference type="EMBL" id="AEYP01016189">
    <property type="status" value="NOT_ANNOTATED_CDS"/>
    <property type="molecule type" value="Genomic_DNA"/>
</dbReference>
<evidence type="ECO:0000313" key="1">
    <source>
        <dbReference type="Ensembl" id="ENSMPUP00000007375.1"/>
    </source>
</evidence>
<name>M3Y7R8_MUSPF</name>
<dbReference type="AlphaFoldDB" id="M3Y7R8"/>
<dbReference type="HOGENOM" id="CLU_2164175_0_0_1"/>
<accession>M3Y7R8</accession>